<dbReference type="PIRSF" id="PIRSF000126">
    <property type="entry name" value="11-beta-HSD1"/>
    <property type="match status" value="1"/>
</dbReference>
<evidence type="ECO:0000256" key="3">
    <source>
        <dbReference type="RuleBase" id="RU000363"/>
    </source>
</evidence>
<dbReference type="Proteomes" id="UP000245998">
    <property type="component" value="Unassembled WGS sequence"/>
</dbReference>
<accession>A0A2U1K6L3</accession>
<dbReference type="AlphaFoldDB" id="A0A2U1K6L3"/>
<evidence type="ECO:0000256" key="1">
    <source>
        <dbReference type="ARBA" id="ARBA00006484"/>
    </source>
</evidence>
<dbReference type="EMBL" id="QCZG01000002">
    <property type="protein sequence ID" value="PWA13181.1"/>
    <property type="molecule type" value="Genomic_DNA"/>
</dbReference>
<dbReference type="PANTHER" id="PTHR44196:SF1">
    <property type="entry name" value="DEHYDROGENASE_REDUCTASE SDR FAMILY MEMBER 7B"/>
    <property type="match status" value="1"/>
</dbReference>
<dbReference type="PRINTS" id="PR00081">
    <property type="entry name" value="GDHRDH"/>
</dbReference>
<organism evidence="4 5">
    <name type="scientific">Pueribacillus theae</name>
    <dbReference type="NCBI Taxonomy" id="2171751"/>
    <lineage>
        <taxon>Bacteria</taxon>
        <taxon>Bacillati</taxon>
        <taxon>Bacillota</taxon>
        <taxon>Bacilli</taxon>
        <taxon>Bacillales</taxon>
        <taxon>Bacillaceae</taxon>
        <taxon>Pueribacillus</taxon>
    </lineage>
</organism>
<dbReference type="GO" id="GO:0016020">
    <property type="term" value="C:membrane"/>
    <property type="evidence" value="ECO:0007669"/>
    <property type="project" value="TreeGrafter"/>
</dbReference>
<dbReference type="PRINTS" id="PR00080">
    <property type="entry name" value="SDRFAMILY"/>
</dbReference>
<name>A0A2U1K6L3_9BACI</name>
<evidence type="ECO:0000313" key="5">
    <source>
        <dbReference type="Proteomes" id="UP000245998"/>
    </source>
</evidence>
<gene>
    <name evidence="4" type="ORF">DCC39_01650</name>
</gene>
<reference evidence="4 5" key="1">
    <citation type="submission" date="2018-04" db="EMBL/GenBank/DDBJ databases">
        <title>Camelliibacillus theae gen. nov., sp. nov., isolated from Pu'er tea.</title>
        <authorList>
            <person name="Niu L."/>
        </authorList>
    </citation>
    <scope>NUCLEOTIDE SEQUENCE [LARGE SCALE GENOMIC DNA]</scope>
    <source>
        <strain evidence="4 5">T8</strain>
    </source>
</reference>
<evidence type="ECO:0000256" key="2">
    <source>
        <dbReference type="ARBA" id="ARBA00023002"/>
    </source>
</evidence>
<protein>
    <submittedName>
        <fullName evidence="4">Oxidoreductase</fullName>
    </submittedName>
</protein>
<dbReference type="PROSITE" id="PS00061">
    <property type="entry name" value="ADH_SHORT"/>
    <property type="match status" value="1"/>
</dbReference>
<dbReference type="PANTHER" id="PTHR44196">
    <property type="entry name" value="DEHYDROGENASE/REDUCTASE SDR FAMILY MEMBER 7B"/>
    <property type="match status" value="1"/>
</dbReference>
<dbReference type="InterPro" id="IPR036291">
    <property type="entry name" value="NAD(P)-bd_dom_sf"/>
</dbReference>
<comment type="caution">
    <text evidence="4">The sequence shown here is derived from an EMBL/GenBank/DDBJ whole genome shotgun (WGS) entry which is preliminary data.</text>
</comment>
<dbReference type="InterPro" id="IPR002347">
    <property type="entry name" value="SDR_fam"/>
</dbReference>
<keyword evidence="2" id="KW-0560">Oxidoreductase</keyword>
<dbReference type="Gene3D" id="3.40.50.720">
    <property type="entry name" value="NAD(P)-binding Rossmann-like Domain"/>
    <property type="match status" value="1"/>
</dbReference>
<dbReference type="GO" id="GO:0016616">
    <property type="term" value="F:oxidoreductase activity, acting on the CH-OH group of donors, NAD or NADP as acceptor"/>
    <property type="evidence" value="ECO:0007669"/>
    <property type="project" value="UniProtKB-ARBA"/>
</dbReference>
<keyword evidence="5" id="KW-1185">Reference proteome</keyword>
<dbReference type="InterPro" id="IPR020904">
    <property type="entry name" value="Sc_DH/Rdtase_CS"/>
</dbReference>
<dbReference type="Pfam" id="PF00106">
    <property type="entry name" value="adh_short"/>
    <property type="match status" value="1"/>
</dbReference>
<dbReference type="OrthoDB" id="9793345at2"/>
<dbReference type="RefSeq" id="WP_116553142.1">
    <property type="nucleotide sequence ID" value="NZ_QCZG01000002.1"/>
</dbReference>
<comment type="similarity">
    <text evidence="1 3">Belongs to the short-chain dehydrogenases/reductases (SDR) family.</text>
</comment>
<dbReference type="SUPFAM" id="SSF51735">
    <property type="entry name" value="NAD(P)-binding Rossmann-fold domains"/>
    <property type="match status" value="1"/>
</dbReference>
<dbReference type="FunFam" id="3.40.50.720:FF:000047">
    <property type="entry name" value="NADP-dependent L-serine/L-allo-threonine dehydrogenase"/>
    <property type="match status" value="1"/>
</dbReference>
<sequence>MQNRQLRGKVVLITGASTGIGASIAIEIGKYGAVPILIARNREKLKHVQLEFFHRYGVKPPFYSVDVGNRLEVEKAFEKIQAENKNIDILINNAGFGVFEAFADTDLGEIEEMFAVNVFGLMHFTKLILPQMLERNSGHIINIASQAGKIATPKSSGYSASKWAVIGFSNSLRMELKKSNIHVSTVNPGPIKTEFFTIADRSGDYVRNVRKFMLDPDVVAKKIVKLIFHPKRELNMPGWMNISSKLYLLFPAFIEKVAGRLFDKK</sequence>
<evidence type="ECO:0000313" key="4">
    <source>
        <dbReference type="EMBL" id="PWA13181.1"/>
    </source>
</evidence>
<proteinExistence type="inferred from homology"/>